<keyword evidence="2" id="KW-1185">Reference proteome</keyword>
<dbReference type="PATRIC" id="fig|2064.6.peg.2383"/>
<protein>
    <submittedName>
        <fullName evidence="1">Uncharacterized protein</fullName>
    </submittedName>
</protein>
<accession>A0A0D0N956</accession>
<reference evidence="1 2" key="1">
    <citation type="submission" date="2015-02" db="EMBL/GenBank/DDBJ databases">
        <title>Draft genome sequence of Kitasatospora griseola MF730-N6, a bafilomycin, terpentecin and satosporin producer.</title>
        <authorList>
            <person name="Arens J.C."/>
            <person name="Haltli B."/>
            <person name="Kerr R.G."/>
        </authorList>
    </citation>
    <scope>NUCLEOTIDE SEQUENCE [LARGE SCALE GENOMIC DNA]</scope>
    <source>
        <strain evidence="1 2">MF730-N6</strain>
    </source>
</reference>
<dbReference type="EMBL" id="JXZB01000002">
    <property type="protein sequence ID" value="KIQ64720.1"/>
    <property type="molecule type" value="Genomic_DNA"/>
</dbReference>
<proteinExistence type="predicted"/>
<organism evidence="1 2">
    <name type="scientific">Kitasatospora griseola</name>
    <name type="common">Streptomyces griseolosporeus</name>
    <dbReference type="NCBI Taxonomy" id="2064"/>
    <lineage>
        <taxon>Bacteria</taxon>
        <taxon>Bacillati</taxon>
        <taxon>Actinomycetota</taxon>
        <taxon>Actinomycetes</taxon>
        <taxon>Kitasatosporales</taxon>
        <taxon>Streptomycetaceae</taxon>
        <taxon>Kitasatospora</taxon>
    </lineage>
</organism>
<evidence type="ECO:0000313" key="1">
    <source>
        <dbReference type="EMBL" id="KIQ64720.1"/>
    </source>
</evidence>
<sequence length="139" mass="15197">MDELEQLAQAAAPVVTRVMVTEGWALARSGLIALWRRFHPGQGESIGEELDDSRDELTAARDAGDESAVAGLQNEWERRLARLLRRDANAAPELRQLLDELRAALPADDAPTPGVTLNARASGHAKIYQAGRDMTITDR</sequence>
<comment type="caution">
    <text evidence="1">The sequence shown here is derived from an EMBL/GenBank/DDBJ whole genome shotgun (WGS) entry which is preliminary data.</text>
</comment>
<dbReference type="AlphaFoldDB" id="A0A0D0N956"/>
<name>A0A0D0N956_KITGR</name>
<evidence type="ECO:0000313" key="2">
    <source>
        <dbReference type="Proteomes" id="UP000032066"/>
    </source>
</evidence>
<dbReference type="Proteomes" id="UP000032066">
    <property type="component" value="Unassembled WGS sequence"/>
</dbReference>
<dbReference type="RefSeq" id="WP_043910510.1">
    <property type="nucleotide sequence ID" value="NZ_JXZB01000002.1"/>
</dbReference>
<gene>
    <name evidence="1" type="ORF">TR51_11110</name>
</gene>